<evidence type="ECO:0000256" key="3">
    <source>
        <dbReference type="ARBA" id="ARBA00022798"/>
    </source>
</evidence>
<keyword evidence="9" id="KW-1185">Reference proteome</keyword>
<name>A0A8B8QKG7_9MYRT</name>
<dbReference type="EC" id="3.1.4.46" evidence="1"/>
<evidence type="ECO:0000259" key="8">
    <source>
        <dbReference type="PROSITE" id="PS51704"/>
    </source>
</evidence>
<dbReference type="FunFam" id="3.20.20.190:FF:000013">
    <property type="entry name" value="Glycerophosphodiester phosphodiesterase GDPDL3"/>
    <property type="match status" value="1"/>
</dbReference>
<dbReference type="PANTHER" id="PTHR43620:SF44">
    <property type="entry name" value="GLYCEROPHOSPHODIESTER PHOSPHODIESTERASE GDPDL6-RELATED"/>
    <property type="match status" value="1"/>
</dbReference>
<dbReference type="GO" id="GO:0008889">
    <property type="term" value="F:glycerophosphodiester phosphodiesterase activity"/>
    <property type="evidence" value="ECO:0007669"/>
    <property type="project" value="UniProtKB-EC"/>
</dbReference>
<dbReference type="Pfam" id="PF03009">
    <property type="entry name" value="GDPD"/>
    <property type="match status" value="2"/>
</dbReference>
<feature type="domain" description="GP-PDE" evidence="8">
    <location>
        <begin position="47"/>
        <end position="347"/>
    </location>
</feature>
<feature type="chain" id="PRO_5034646898" description="glycerophosphodiester phosphodiesterase" evidence="7">
    <location>
        <begin position="23"/>
        <end position="758"/>
    </location>
</feature>
<evidence type="ECO:0000256" key="2">
    <source>
        <dbReference type="ARBA" id="ARBA00022729"/>
    </source>
</evidence>
<dbReference type="FunFam" id="3.20.20.190:FF:000011">
    <property type="entry name" value="Glycerophosphodiester phosphodiesterase GDPDL3"/>
    <property type="match status" value="1"/>
</dbReference>
<reference evidence="10" key="1">
    <citation type="submission" date="2025-08" db="UniProtKB">
        <authorList>
            <consortium name="RefSeq"/>
        </authorList>
    </citation>
    <scope>IDENTIFICATION</scope>
    <source>
        <tissue evidence="10">Leaf</tissue>
    </source>
</reference>
<dbReference type="Proteomes" id="UP000827889">
    <property type="component" value="Chromosome 4"/>
</dbReference>
<keyword evidence="5" id="KW-0325">Glycoprotein</keyword>
<sequence length="758" mass="82163">MQFGEMFRCLLFFSMLIHSSFAQKLSEGSGTSDAPSKKWLTLNGNEPLVIARGGFSGLFPDSSEFAVDMAMTSSMGDVVLYCDLQLTKDGLGVCQPDVRLDNTTNIAMVYPQGEKTYKVNGQDLKGWFTVDYTSDELFNNVTLVQNVLSRPSLFDGALSIQSVDDIVGRKSVKLLWLNVQYDGFYNEHKHSPASYVQKVVRYYPLDYLSSPEIGFLKAMQGKVNKARTKLIFRFLATDAVEPSTKQTYGSILKDLESIKSFASGILVPKEYILPVGTNKYLEAPTSLVADAHKLGLEVYASGFANDYPASFNYSYDPTSEYLQFIDNSEFSVDGVLTDFPPTASETIACFTQNNNASKPVKGKALIISHNGASGNYPGCTDLAYQQAIDDGADIIDCSVQMSKDGVAFCLDSADLSGDTTAMPTFMSRSIVIPEIQQDSGIFSFDLTWSEIQSLKPQLVSPFGSDVGFLRDPANKNKGKFVTLSEFLELAKSKAVSGVLINIENAAYLASKKGLGIVDAVSKALSNATFDKQSTQQVLIQSDDSSVLSQFKNVSTYKRVLTIEEKISDAPKQPVEEIKKYADAVTITRPSIMPISNSFLMGNTSVLDEMHAANISVYLSVLRNEYISLAFDYFADPILELATYVAGFGVDGIITEYPATANKYMRSPCFDLNAEQAILPVQPGSLVSIIQGAEPPAEAPAPILEVADIVDPPLPPVAVDLSVNSPPAPAPDAKDSSALKIVADLGLSLAAVGALNLLF</sequence>
<dbReference type="CDD" id="cd08603">
    <property type="entry name" value="GDPD_SHV3_repeat_1"/>
    <property type="match status" value="1"/>
</dbReference>
<organism evidence="9 10">
    <name type="scientific">Rhodamnia argentea</name>
    <dbReference type="NCBI Taxonomy" id="178133"/>
    <lineage>
        <taxon>Eukaryota</taxon>
        <taxon>Viridiplantae</taxon>
        <taxon>Streptophyta</taxon>
        <taxon>Embryophyta</taxon>
        <taxon>Tracheophyta</taxon>
        <taxon>Spermatophyta</taxon>
        <taxon>Magnoliopsida</taxon>
        <taxon>eudicotyledons</taxon>
        <taxon>Gunneridae</taxon>
        <taxon>Pentapetalae</taxon>
        <taxon>rosids</taxon>
        <taxon>malvids</taxon>
        <taxon>Myrtales</taxon>
        <taxon>Myrtaceae</taxon>
        <taxon>Myrtoideae</taxon>
        <taxon>Myrteae</taxon>
        <taxon>Australasian group</taxon>
        <taxon>Rhodamnia</taxon>
    </lineage>
</organism>
<protein>
    <recommendedName>
        <fullName evidence="1">glycerophosphodiester phosphodiesterase</fullName>
        <ecNumber evidence="1">3.1.4.46</ecNumber>
    </recommendedName>
</protein>
<evidence type="ECO:0000256" key="1">
    <source>
        <dbReference type="ARBA" id="ARBA00012247"/>
    </source>
</evidence>
<evidence type="ECO:0000256" key="7">
    <source>
        <dbReference type="SAM" id="SignalP"/>
    </source>
</evidence>
<dbReference type="KEGG" id="rarg:115752609"/>
<dbReference type="RefSeq" id="XP_030546737.1">
    <property type="nucleotide sequence ID" value="XM_030690877.2"/>
</dbReference>
<dbReference type="GO" id="GO:0006629">
    <property type="term" value="P:lipid metabolic process"/>
    <property type="evidence" value="ECO:0007669"/>
    <property type="project" value="InterPro"/>
</dbReference>
<dbReference type="InterPro" id="IPR030395">
    <property type="entry name" value="GP_PDE_dom"/>
</dbReference>
<dbReference type="GeneID" id="115752609"/>
<dbReference type="OrthoDB" id="1058301at2759"/>
<dbReference type="SUPFAM" id="SSF51695">
    <property type="entry name" value="PLC-like phosphodiesterases"/>
    <property type="match status" value="2"/>
</dbReference>
<evidence type="ECO:0000256" key="6">
    <source>
        <dbReference type="ARBA" id="ARBA00047512"/>
    </source>
</evidence>
<dbReference type="CDD" id="cd08604">
    <property type="entry name" value="GDPD_SHV3_repeat_2"/>
    <property type="match status" value="1"/>
</dbReference>
<evidence type="ECO:0000313" key="9">
    <source>
        <dbReference type="Proteomes" id="UP000827889"/>
    </source>
</evidence>
<evidence type="ECO:0000256" key="5">
    <source>
        <dbReference type="ARBA" id="ARBA00023180"/>
    </source>
</evidence>
<dbReference type="Gene3D" id="3.20.20.190">
    <property type="entry name" value="Phosphatidylinositol (PI) phosphodiesterase"/>
    <property type="match status" value="2"/>
</dbReference>
<keyword evidence="4" id="KW-0378">Hydrolase</keyword>
<dbReference type="PROSITE" id="PS51704">
    <property type="entry name" value="GP_PDE"/>
    <property type="match status" value="2"/>
</dbReference>
<dbReference type="AlphaFoldDB" id="A0A8B8QKG7"/>
<evidence type="ECO:0000313" key="10">
    <source>
        <dbReference type="RefSeq" id="XP_030546737.1"/>
    </source>
</evidence>
<accession>A0A8B8QKG7</accession>
<evidence type="ECO:0000256" key="4">
    <source>
        <dbReference type="ARBA" id="ARBA00022801"/>
    </source>
</evidence>
<feature type="signal peptide" evidence="7">
    <location>
        <begin position="1"/>
        <end position="22"/>
    </location>
</feature>
<dbReference type="PANTHER" id="PTHR43620">
    <property type="entry name" value="GLYCEROPHOSPHORYL DIESTER PHOSPHODIESTERASE"/>
    <property type="match status" value="1"/>
</dbReference>
<keyword evidence="3" id="KW-0319">Glycerol metabolism</keyword>
<keyword evidence="2 7" id="KW-0732">Signal</keyword>
<feature type="domain" description="GP-PDE" evidence="8">
    <location>
        <begin position="364"/>
        <end position="664"/>
    </location>
</feature>
<proteinExistence type="predicted"/>
<gene>
    <name evidence="10" type="primary">LOC115752609</name>
</gene>
<dbReference type="InterPro" id="IPR017946">
    <property type="entry name" value="PLC-like_Pdiesterase_TIM-brl"/>
</dbReference>
<dbReference type="GO" id="GO:0006071">
    <property type="term" value="P:glycerol metabolic process"/>
    <property type="evidence" value="ECO:0007669"/>
    <property type="project" value="UniProtKB-KW"/>
</dbReference>
<comment type="catalytic activity">
    <reaction evidence="6">
        <text>a sn-glycero-3-phosphodiester + H2O = an alcohol + sn-glycerol 3-phosphate + H(+)</text>
        <dbReference type="Rhea" id="RHEA:12969"/>
        <dbReference type="ChEBI" id="CHEBI:15377"/>
        <dbReference type="ChEBI" id="CHEBI:15378"/>
        <dbReference type="ChEBI" id="CHEBI:30879"/>
        <dbReference type="ChEBI" id="CHEBI:57597"/>
        <dbReference type="ChEBI" id="CHEBI:83408"/>
        <dbReference type="EC" id="3.1.4.46"/>
    </reaction>
</comment>